<name>A0A9Q1J3Q7_SYNKA</name>
<evidence type="ECO:0000313" key="1">
    <source>
        <dbReference type="EMBL" id="KAJ8364986.1"/>
    </source>
</evidence>
<reference evidence="1" key="1">
    <citation type="journal article" date="2023" name="Science">
        <title>Genome structures resolve the early diversification of teleost fishes.</title>
        <authorList>
            <person name="Parey E."/>
            <person name="Louis A."/>
            <person name="Montfort J."/>
            <person name="Bouchez O."/>
            <person name="Roques C."/>
            <person name="Iampietro C."/>
            <person name="Lluch J."/>
            <person name="Castinel A."/>
            <person name="Donnadieu C."/>
            <person name="Desvignes T."/>
            <person name="Floi Bucao C."/>
            <person name="Jouanno E."/>
            <person name="Wen M."/>
            <person name="Mejri S."/>
            <person name="Dirks R."/>
            <person name="Jansen H."/>
            <person name="Henkel C."/>
            <person name="Chen W.J."/>
            <person name="Zahm M."/>
            <person name="Cabau C."/>
            <person name="Klopp C."/>
            <person name="Thompson A.W."/>
            <person name="Robinson-Rechavi M."/>
            <person name="Braasch I."/>
            <person name="Lecointre G."/>
            <person name="Bobe J."/>
            <person name="Postlethwait J.H."/>
            <person name="Berthelot C."/>
            <person name="Roest Crollius H."/>
            <person name="Guiguen Y."/>
        </authorList>
    </citation>
    <scope>NUCLEOTIDE SEQUENCE</scope>
    <source>
        <strain evidence="1">WJC10195</strain>
    </source>
</reference>
<proteinExistence type="predicted"/>
<dbReference type="AlphaFoldDB" id="A0A9Q1J3Q7"/>
<keyword evidence="2" id="KW-1185">Reference proteome</keyword>
<dbReference type="Proteomes" id="UP001152622">
    <property type="component" value="Chromosome 4"/>
</dbReference>
<accession>A0A9Q1J3Q7</accession>
<protein>
    <submittedName>
        <fullName evidence="1">Uncharacterized protein</fullName>
    </submittedName>
</protein>
<comment type="caution">
    <text evidence="1">The sequence shown here is derived from an EMBL/GenBank/DDBJ whole genome shotgun (WGS) entry which is preliminary data.</text>
</comment>
<sequence length="93" mass="10506">MTAIWQGNLKGLKKGNVSTALYLDPFGALPAAIEKCKNATRDDYLRCEIASILLSYKDDMTDLCVACGEFTSKRARNVQLDEWIEWTRQDCGR</sequence>
<evidence type="ECO:0000313" key="2">
    <source>
        <dbReference type="Proteomes" id="UP001152622"/>
    </source>
</evidence>
<gene>
    <name evidence="1" type="ORF">SKAU_G00138170</name>
</gene>
<organism evidence="1 2">
    <name type="scientific">Synaphobranchus kaupii</name>
    <name type="common">Kaup's arrowtooth eel</name>
    <dbReference type="NCBI Taxonomy" id="118154"/>
    <lineage>
        <taxon>Eukaryota</taxon>
        <taxon>Metazoa</taxon>
        <taxon>Chordata</taxon>
        <taxon>Craniata</taxon>
        <taxon>Vertebrata</taxon>
        <taxon>Euteleostomi</taxon>
        <taxon>Actinopterygii</taxon>
        <taxon>Neopterygii</taxon>
        <taxon>Teleostei</taxon>
        <taxon>Anguilliformes</taxon>
        <taxon>Synaphobranchidae</taxon>
        <taxon>Synaphobranchus</taxon>
    </lineage>
</organism>
<dbReference type="EMBL" id="JAINUF010000004">
    <property type="protein sequence ID" value="KAJ8364986.1"/>
    <property type="molecule type" value="Genomic_DNA"/>
</dbReference>
<dbReference type="OrthoDB" id="6782200at2759"/>